<evidence type="ECO:0000313" key="20">
    <source>
        <dbReference type="Proteomes" id="UP000316806"/>
    </source>
</evidence>
<evidence type="ECO:0000256" key="5">
    <source>
        <dbReference type="ARBA" id="ARBA00013213"/>
    </source>
</evidence>
<dbReference type="InterPro" id="IPR001342">
    <property type="entry name" value="HDH_cat"/>
</dbReference>
<evidence type="ECO:0000256" key="10">
    <source>
        <dbReference type="ARBA" id="ARBA00023053"/>
    </source>
</evidence>
<reference evidence="19 20" key="1">
    <citation type="journal article" date="2019" name="J. Ind. Microbiol. Biotechnol.">
        <title>The complete genomic sequence of Streptomyces spectabilis NRRL-2792 and identification of secondary metabolite biosynthetic gene clusters.</title>
        <authorList>
            <person name="Sinha A."/>
            <person name="Phillips-Salemka S."/>
            <person name="Niraula T.A."/>
            <person name="Short K.A."/>
            <person name="Niraula N.P."/>
        </authorList>
    </citation>
    <scope>NUCLEOTIDE SEQUENCE [LARGE SCALE GENOMIC DNA]</scope>
    <source>
        <strain evidence="19 20">NRRL 2792</strain>
    </source>
</reference>
<dbReference type="FunFam" id="3.30.360.10:FF:000005">
    <property type="entry name" value="Homoserine dehydrogenase"/>
    <property type="match status" value="1"/>
</dbReference>
<evidence type="ECO:0000256" key="16">
    <source>
        <dbReference type="PIRSR" id="PIRSR000098-2"/>
    </source>
</evidence>
<dbReference type="InterPro" id="IPR036291">
    <property type="entry name" value="NAD(P)-bd_dom_sf"/>
</dbReference>
<dbReference type="SUPFAM" id="SSF51735">
    <property type="entry name" value="NAD(P)-binding Rossmann-fold domains"/>
    <property type="match status" value="1"/>
</dbReference>
<evidence type="ECO:0000256" key="9">
    <source>
        <dbReference type="ARBA" id="ARBA00023002"/>
    </source>
</evidence>
<comment type="function">
    <text evidence="12">Catalyzes the conversion of L-aspartate-beta-semialdehyde (L-Asa) to L-homoserine (L-Hse), the third step in the biosynthesis of threonine and methionine from aspartate.</text>
</comment>
<evidence type="ECO:0000256" key="4">
    <source>
        <dbReference type="ARBA" id="ARBA00006753"/>
    </source>
</evidence>
<dbReference type="UniPathway" id="UPA00051">
    <property type="reaction ID" value="UER00465"/>
</dbReference>
<dbReference type="GO" id="GO:0004412">
    <property type="term" value="F:homoserine dehydrogenase activity"/>
    <property type="evidence" value="ECO:0007669"/>
    <property type="project" value="UniProtKB-EC"/>
</dbReference>
<dbReference type="PANTHER" id="PTHR43331:SF1">
    <property type="entry name" value="HOMOSERINE DEHYDROGENASE"/>
    <property type="match status" value="1"/>
</dbReference>
<dbReference type="Proteomes" id="UP000316806">
    <property type="component" value="Chromosome"/>
</dbReference>
<evidence type="ECO:0000256" key="13">
    <source>
        <dbReference type="ARBA" id="ARBA00048841"/>
    </source>
</evidence>
<evidence type="ECO:0000256" key="7">
    <source>
        <dbReference type="ARBA" id="ARBA00022605"/>
    </source>
</evidence>
<dbReference type="PANTHER" id="PTHR43331">
    <property type="entry name" value="HOMOSERINE DEHYDROGENASE"/>
    <property type="match status" value="1"/>
</dbReference>
<gene>
    <name evidence="19" type="ORF">FH965_34275</name>
</gene>
<keyword evidence="10" id="KW-0915">Sodium</keyword>
<keyword evidence="9" id="KW-0560">Oxidoreductase</keyword>
<dbReference type="GO" id="GO:0050661">
    <property type="term" value="F:NADP binding"/>
    <property type="evidence" value="ECO:0007669"/>
    <property type="project" value="InterPro"/>
</dbReference>
<dbReference type="PIRSF" id="PIRSF000098">
    <property type="entry name" value="Homoser_dehydrog"/>
    <property type="match status" value="1"/>
</dbReference>
<evidence type="ECO:0000313" key="19">
    <source>
        <dbReference type="EMBL" id="QDQ14992.1"/>
    </source>
</evidence>
<organism evidence="19 20">
    <name type="scientific">Streptomyces spectabilis</name>
    <dbReference type="NCBI Taxonomy" id="68270"/>
    <lineage>
        <taxon>Bacteria</taxon>
        <taxon>Bacillati</taxon>
        <taxon>Actinomycetota</taxon>
        <taxon>Actinomycetes</taxon>
        <taxon>Kitasatosporales</taxon>
        <taxon>Streptomycetaceae</taxon>
        <taxon>Streptomyces</taxon>
    </lineage>
</organism>
<name>A0A516RH60_STRST</name>
<protein>
    <recommendedName>
        <fullName evidence="6">Homoserine dehydrogenase</fullName>
        <ecNumber evidence="5">1.1.1.3</ecNumber>
    </recommendedName>
</protein>
<evidence type="ECO:0000256" key="15">
    <source>
        <dbReference type="PIRSR" id="PIRSR000098-1"/>
    </source>
</evidence>
<comment type="similarity">
    <text evidence="4">Belongs to the homoserine dehydrogenase family.</text>
</comment>
<evidence type="ECO:0000256" key="1">
    <source>
        <dbReference type="ARBA" id="ARBA00001920"/>
    </source>
</evidence>
<feature type="domain" description="Homoserine dehydrogenase catalytic" evidence="17">
    <location>
        <begin position="139"/>
        <end position="319"/>
    </location>
</feature>
<feature type="binding site" evidence="16">
    <location>
        <begin position="11"/>
        <end position="18"/>
    </location>
    <ligand>
        <name>NADP(+)</name>
        <dbReference type="ChEBI" id="CHEBI:58349"/>
    </ligand>
</feature>
<evidence type="ECO:0000256" key="2">
    <source>
        <dbReference type="ARBA" id="ARBA00005056"/>
    </source>
</evidence>
<dbReference type="AlphaFoldDB" id="A0A516RH60"/>
<comment type="pathway">
    <text evidence="2">Amino-acid biosynthesis; L-threonine biosynthesis; L-threonine from L-aspartate: step 3/5.</text>
</comment>
<comment type="cofactor">
    <cofactor evidence="1">
        <name>a metal cation</name>
        <dbReference type="ChEBI" id="CHEBI:25213"/>
    </cofactor>
</comment>
<keyword evidence="8" id="KW-0791">Threonine biosynthesis</keyword>
<dbReference type="SUPFAM" id="SSF55347">
    <property type="entry name" value="Glyceraldehyde-3-phosphate dehydrogenase-like, C-terminal domain"/>
    <property type="match status" value="1"/>
</dbReference>
<comment type="catalytic activity">
    <reaction evidence="14">
        <text>L-homoserine + NAD(+) = L-aspartate 4-semialdehyde + NADH + H(+)</text>
        <dbReference type="Rhea" id="RHEA:15757"/>
        <dbReference type="ChEBI" id="CHEBI:15378"/>
        <dbReference type="ChEBI" id="CHEBI:57476"/>
        <dbReference type="ChEBI" id="CHEBI:57540"/>
        <dbReference type="ChEBI" id="CHEBI:57945"/>
        <dbReference type="ChEBI" id="CHEBI:537519"/>
        <dbReference type="EC" id="1.1.1.3"/>
    </reaction>
    <physiologicalReaction direction="right-to-left" evidence="14">
        <dbReference type="Rhea" id="RHEA:15759"/>
    </physiologicalReaction>
</comment>
<proteinExistence type="inferred from homology"/>
<feature type="binding site" evidence="16">
    <location>
        <position position="107"/>
    </location>
    <ligand>
        <name>NADPH</name>
        <dbReference type="ChEBI" id="CHEBI:57783"/>
    </ligand>
</feature>
<evidence type="ECO:0000256" key="11">
    <source>
        <dbReference type="ARBA" id="ARBA00023167"/>
    </source>
</evidence>
<feature type="active site" description="Proton donor" evidence="15">
    <location>
        <position position="207"/>
    </location>
</feature>
<comment type="catalytic activity">
    <reaction evidence="13">
        <text>L-homoserine + NADP(+) = L-aspartate 4-semialdehyde + NADPH + H(+)</text>
        <dbReference type="Rhea" id="RHEA:15761"/>
        <dbReference type="ChEBI" id="CHEBI:15378"/>
        <dbReference type="ChEBI" id="CHEBI:57476"/>
        <dbReference type="ChEBI" id="CHEBI:57783"/>
        <dbReference type="ChEBI" id="CHEBI:58349"/>
        <dbReference type="ChEBI" id="CHEBI:537519"/>
        <dbReference type="EC" id="1.1.1.3"/>
    </reaction>
    <physiologicalReaction direction="right-to-left" evidence="13">
        <dbReference type="Rhea" id="RHEA:15763"/>
    </physiologicalReaction>
</comment>
<feature type="domain" description="Aspartate/homoserine dehydrogenase NAD-binding" evidence="18">
    <location>
        <begin position="12"/>
        <end position="131"/>
    </location>
</feature>
<evidence type="ECO:0000256" key="6">
    <source>
        <dbReference type="ARBA" id="ARBA00013376"/>
    </source>
</evidence>
<dbReference type="InterPro" id="IPR016204">
    <property type="entry name" value="HDH"/>
</dbReference>
<keyword evidence="11" id="KW-0486">Methionine biosynthesis</keyword>
<dbReference type="EC" id="1.1.1.3" evidence="5"/>
<accession>A0A516RH60</accession>
<dbReference type="Pfam" id="PF00742">
    <property type="entry name" value="Homoserine_dh"/>
    <property type="match status" value="1"/>
</dbReference>
<dbReference type="EMBL" id="CP040916">
    <property type="protein sequence ID" value="QDQ14992.1"/>
    <property type="molecule type" value="Genomic_DNA"/>
</dbReference>
<keyword evidence="16" id="KW-0521">NADP</keyword>
<evidence type="ECO:0000256" key="12">
    <source>
        <dbReference type="ARBA" id="ARBA00044930"/>
    </source>
</evidence>
<sequence>MRSRPLKVAVLGCGVVGTEVVRRLHEAPGALADRIGAPVELAGVAVRDLTRPRDLGIDPALFRNDPLELVKRDGVDVVVELLGGIEPARSLLVTAMEHGASVVSANKALVAEYGAALHETAARHGVDLLYEASVAAAVPLLRPLRDSLGGDDIRRVCGIVNGTTNYILDRMTQTGGEFDAALREAVERGYVEADPTADVEGTDAAAKAVILTSLALHTWLTPSDVHREGITRVTAEDVADAHSHGCVVKLIATLERTADDGEVQVRVHPAMVPLTHPLADVRGADNAVVIEAAGAGRLLFRGAGAGGVPTASAVVGDLVTAARARLLARRTTATPDAATPPAATVRARPMRELRGRYHLSVRVADPTAALDDIVSALRAHDVPVDSVRRRRTAEHDTWLLVTETTREADLLAAVESLAALPAVASAPRFLRILDPLGQEAVVG</sequence>
<feature type="binding site" evidence="16">
    <location>
        <position position="192"/>
    </location>
    <ligand>
        <name>L-homoserine</name>
        <dbReference type="ChEBI" id="CHEBI:57476"/>
    </ligand>
</feature>
<evidence type="ECO:0000259" key="17">
    <source>
        <dbReference type="Pfam" id="PF00742"/>
    </source>
</evidence>
<dbReference type="GO" id="GO:0009088">
    <property type="term" value="P:threonine biosynthetic process"/>
    <property type="evidence" value="ECO:0007669"/>
    <property type="project" value="UniProtKB-UniPathway"/>
</dbReference>
<dbReference type="InterPro" id="IPR005106">
    <property type="entry name" value="Asp/hSer_DH_NAD-bd"/>
</dbReference>
<dbReference type="GO" id="GO:0009086">
    <property type="term" value="P:methionine biosynthetic process"/>
    <property type="evidence" value="ECO:0007669"/>
    <property type="project" value="UniProtKB-KW"/>
</dbReference>
<evidence type="ECO:0000256" key="8">
    <source>
        <dbReference type="ARBA" id="ARBA00022697"/>
    </source>
</evidence>
<dbReference type="RefSeq" id="WP_144322196.1">
    <property type="nucleotide sequence ID" value="NZ_CP040916.1"/>
</dbReference>
<evidence type="ECO:0000256" key="3">
    <source>
        <dbReference type="ARBA" id="ARBA00005062"/>
    </source>
</evidence>
<evidence type="ECO:0000256" key="14">
    <source>
        <dbReference type="ARBA" id="ARBA00049031"/>
    </source>
</evidence>
<comment type="pathway">
    <text evidence="3">Amino-acid biosynthesis; L-methionine biosynthesis via de novo pathway; L-homoserine from L-aspartate: step 3/3.</text>
</comment>
<dbReference type="UniPathway" id="UPA00050">
    <property type="reaction ID" value="UER00063"/>
</dbReference>
<evidence type="ECO:0000259" key="18">
    <source>
        <dbReference type="Pfam" id="PF03447"/>
    </source>
</evidence>
<dbReference type="Gene3D" id="3.40.50.720">
    <property type="entry name" value="NAD(P)-binding Rossmann-like Domain"/>
    <property type="match status" value="1"/>
</dbReference>
<dbReference type="Gene3D" id="3.30.70.260">
    <property type="match status" value="1"/>
</dbReference>
<keyword evidence="7" id="KW-0028">Amino-acid biosynthesis</keyword>
<dbReference type="Pfam" id="PF03447">
    <property type="entry name" value="NAD_binding_3"/>
    <property type="match status" value="1"/>
</dbReference>
<dbReference type="Gene3D" id="3.30.360.10">
    <property type="entry name" value="Dihydrodipicolinate Reductase, domain 2"/>
    <property type="match status" value="1"/>
</dbReference>
<dbReference type="NCBIfam" id="NF004976">
    <property type="entry name" value="PRK06349.1"/>
    <property type="match status" value="1"/>
</dbReference>